<dbReference type="InterPro" id="IPR003609">
    <property type="entry name" value="Pan_app"/>
</dbReference>
<dbReference type="AlphaFoldDB" id="A0A8B7ZMX9"/>
<dbReference type="Proteomes" id="UP000694845">
    <property type="component" value="Unplaced"/>
</dbReference>
<dbReference type="RefSeq" id="XP_022106789.1">
    <property type="nucleotide sequence ID" value="XM_022251097.1"/>
</dbReference>
<dbReference type="Gene3D" id="3.10.100.10">
    <property type="entry name" value="Mannose-Binding Protein A, subunit A"/>
    <property type="match status" value="2"/>
</dbReference>
<evidence type="ECO:0000313" key="3">
    <source>
        <dbReference type="Proteomes" id="UP000694845"/>
    </source>
</evidence>
<dbReference type="Pfam" id="PF00059">
    <property type="entry name" value="Lectin_C"/>
    <property type="match status" value="1"/>
</dbReference>
<protein>
    <submittedName>
        <fullName evidence="4">C-type lectin domain family 10 member A-like</fullName>
    </submittedName>
</protein>
<dbReference type="PROSITE" id="PS50041">
    <property type="entry name" value="C_TYPE_LECTIN_2"/>
    <property type="match status" value="1"/>
</dbReference>
<evidence type="ECO:0000256" key="1">
    <source>
        <dbReference type="ARBA" id="ARBA00023157"/>
    </source>
</evidence>
<dbReference type="InterPro" id="IPR001304">
    <property type="entry name" value="C-type_lectin-like"/>
</dbReference>
<dbReference type="OrthoDB" id="5980451at2759"/>
<dbReference type="InterPro" id="IPR016186">
    <property type="entry name" value="C-type_lectin-like/link_sf"/>
</dbReference>
<organism evidence="3 4">
    <name type="scientific">Acanthaster planci</name>
    <name type="common">Crown-of-thorns starfish</name>
    <dbReference type="NCBI Taxonomy" id="133434"/>
    <lineage>
        <taxon>Eukaryota</taxon>
        <taxon>Metazoa</taxon>
        <taxon>Echinodermata</taxon>
        <taxon>Eleutherozoa</taxon>
        <taxon>Asterozoa</taxon>
        <taxon>Asteroidea</taxon>
        <taxon>Valvatacea</taxon>
        <taxon>Valvatida</taxon>
        <taxon>Acanthasteridae</taxon>
        <taxon>Acanthaster</taxon>
    </lineage>
</organism>
<proteinExistence type="predicted"/>
<reference evidence="4" key="1">
    <citation type="submission" date="2025-08" db="UniProtKB">
        <authorList>
            <consortium name="RefSeq"/>
        </authorList>
    </citation>
    <scope>IDENTIFICATION</scope>
</reference>
<dbReference type="GeneID" id="110987934"/>
<dbReference type="InterPro" id="IPR050111">
    <property type="entry name" value="C-type_lectin/snaclec_domain"/>
</dbReference>
<dbReference type="SUPFAM" id="SSF56436">
    <property type="entry name" value="C-type lectin-like"/>
    <property type="match status" value="2"/>
</dbReference>
<dbReference type="PROSITE" id="PS00615">
    <property type="entry name" value="C_TYPE_LECTIN_1"/>
    <property type="match status" value="1"/>
</dbReference>
<dbReference type="InterPro" id="IPR018378">
    <property type="entry name" value="C-type_lectin_CS"/>
</dbReference>
<gene>
    <name evidence="4" type="primary">LOC110987934</name>
</gene>
<name>A0A8B7ZMX9_ACAPL</name>
<keyword evidence="3" id="KW-1185">Reference proteome</keyword>
<dbReference type="OMA" id="EDHWIDC"/>
<dbReference type="PANTHER" id="PTHR22803">
    <property type="entry name" value="MANNOSE, PHOSPHOLIPASE, LECTIN RECEPTOR RELATED"/>
    <property type="match status" value="1"/>
</dbReference>
<keyword evidence="1" id="KW-1015">Disulfide bond</keyword>
<dbReference type="Pfam" id="PF00024">
    <property type="entry name" value="PAN_1"/>
    <property type="match status" value="1"/>
</dbReference>
<evidence type="ECO:0000313" key="4">
    <source>
        <dbReference type="RefSeq" id="XP_022106789.1"/>
    </source>
</evidence>
<dbReference type="CDD" id="cd00037">
    <property type="entry name" value="CLECT"/>
    <property type="match status" value="1"/>
</dbReference>
<accession>A0A8B7ZMX9</accession>
<dbReference type="InterPro" id="IPR016187">
    <property type="entry name" value="CTDL_fold"/>
</dbReference>
<dbReference type="KEGG" id="aplc:110987934"/>
<sequence length="262" mass="30135">MGGELMVSRSQAENDFIKSLIEDNGEDHWIDCHDMNTERHCSSQSICGLGWSKWGDTCYARTDEPLSWTEARERCSKMGGEIMAPQSQAENESVRRLIEDSQEDHWIDCNDMKTERQWVCGGDSMQTYRNWTLYEPNYSGSGPHCARMIPTGVWRDYSCSGFYYAVCKYHIGEVDFQMRSWRLLSSCLMDHVICEFSVPSINGCAVKCSKKSGCQSFNVLHQGDKRICQLNDAKRFDVNKEEFVQMTKPLSIYGEQLTSLRE</sequence>
<evidence type="ECO:0000259" key="2">
    <source>
        <dbReference type="PROSITE" id="PS50041"/>
    </source>
</evidence>
<dbReference type="SMART" id="SM00034">
    <property type="entry name" value="CLECT"/>
    <property type="match status" value="1"/>
</dbReference>
<feature type="domain" description="C-type lectin" evidence="2">
    <location>
        <begin position="54"/>
        <end position="168"/>
    </location>
</feature>